<feature type="domain" description="Glycosyl hydrolase family 13 catalytic" evidence="1">
    <location>
        <begin position="108"/>
        <end position="539"/>
    </location>
</feature>
<dbReference type="CDD" id="cd11324">
    <property type="entry name" value="AmyAc_Amylosucrase"/>
    <property type="match status" value="1"/>
</dbReference>
<dbReference type="SMART" id="SM00642">
    <property type="entry name" value="Aamy"/>
    <property type="match status" value="1"/>
</dbReference>
<dbReference type="Gene3D" id="1.10.1740.10">
    <property type="match status" value="1"/>
</dbReference>
<sequence length="641" mass="73296">MKKTSRELLENSSKLTQECQILLKRFSGSLKVIAKGRWPVVEIRLQQLLPQLLPLYLRLYGDRYDCYYHLEQLLKLLARAVVQRPEYLFAEDEMPQQWHKAQSALGSACYVDLFADDFSGLEQRIPYLKQTGINYLHLMPLFKAPEPNSDGGYAVSDYRKTMPHLGSMTELAALMQKLHAEGIRPVLDFVFNHTSDEHRWAEKAKAGDLQFQDYYFFFDEQEREQYAPWLREIFPEIRRGCFTFEPAVGRWVWTTFNSFQWDLNYANPEVFNAMAEEMLFLANQGAAVLRLDALAFVWKEAGTNCENLPKAHTLIQAFNAVARIAAPALQFKSEAIVHPDEVVKYISPEECQLSYNPLLMALLWNSLATRKTRLLTESLQRRFAINPQCSWVNYIRCHDDIGWTFDDNVAWQLGINPDHHRQFLNQFYTGQFAGSFANGVPFQQNPVTGDCRVAGMLASLTGVEQALSNDNNTNLANALARIYLLNSVILSIGGLPLLYMGDELGLLNDYSYQHDPAKKDDSRWVNRVKVSAEQLASAKDKNTLSGKIYEQLQQLIAVRSRFPVLGSGTTEILQSGNPHLFVYRRQLDQHSMLCAVNFSETPQAFTSLPASHWQDVLTAKHFQAPTITLQPYQVLWLIPSN</sequence>
<proteinExistence type="predicted"/>
<organism evidence="2 3">
    <name type="scientific">Alishewanella tabrizica</name>
    <dbReference type="NCBI Taxonomy" id="671278"/>
    <lineage>
        <taxon>Bacteria</taxon>
        <taxon>Pseudomonadati</taxon>
        <taxon>Pseudomonadota</taxon>
        <taxon>Gammaproteobacteria</taxon>
        <taxon>Alteromonadales</taxon>
        <taxon>Alteromonadaceae</taxon>
        <taxon>Alishewanella</taxon>
    </lineage>
</organism>
<dbReference type="Gene3D" id="3.90.400.10">
    <property type="entry name" value="Oligo-1,6-glucosidase, Domain 2"/>
    <property type="match status" value="1"/>
</dbReference>
<dbReference type="Gene3D" id="2.60.40.1180">
    <property type="entry name" value="Golgi alpha-mannosidase II"/>
    <property type="match status" value="1"/>
</dbReference>
<dbReference type="Pfam" id="PF00128">
    <property type="entry name" value="Alpha-amylase"/>
    <property type="match status" value="1"/>
</dbReference>
<dbReference type="Pfam" id="PF16657">
    <property type="entry name" value="Malt_amylase_C"/>
    <property type="match status" value="1"/>
</dbReference>
<protein>
    <submittedName>
        <fullName evidence="2">Amylosucrase</fullName>
    </submittedName>
</protein>
<accession>A0ABQ2WJP5</accession>
<dbReference type="EMBL" id="BMYR01000003">
    <property type="protein sequence ID" value="GGW55481.1"/>
    <property type="molecule type" value="Genomic_DNA"/>
</dbReference>
<dbReference type="PANTHER" id="PTHR10357:SF213">
    <property type="entry name" value="ALPHA AMYLASE CATALYTIC REGION"/>
    <property type="match status" value="1"/>
</dbReference>
<dbReference type="Gene3D" id="3.20.20.80">
    <property type="entry name" value="Glycosidases"/>
    <property type="match status" value="1"/>
</dbReference>
<dbReference type="InterPro" id="IPR032091">
    <property type="entry name" value="Malt_amylase-like_C"/>
</dbReference>
<dbReference type="InterPro" id="IPR006047">
    <property type="entry name" value="GH13_cat_dom"/>
</dbReference>
<dbReference type="InterPro" id="IPR013780">
    <property type="entry name" value="Glyco_hydro_b"/>
</dbReference>
<comment type="caution">
    <text evidence="2">The sequence shown here is derived from an EMBL/GenBank/DDBJ whole genome shotgun (WGS) entry which is preliminary data.</text>
</comment>
<dbReference type="InterPro" id="IPR017853">
    <property type="entry name" value="GH"/>
</dbReference>
<dbReference type="InterPro" id="IPR045857">
    <property type="entry name" value="O16G_dom_2"/>
</dbReference>
<name>A0ABQ2WJP5_9ALTE</name>
<evidence type="ECO:0000313" key="3">
    <source>
        <dbReference type="Proteomes" id="UP000634667"/>
    </source>
</evidence>
<keyword evidence="3" id="KW-1185">Reference proteome</keyword>
<dbReference type="InterPro" id="IPR044077">
    <property type="entry name" value="Amylosucrase"/>
</dbReference>
<gene>
    <name evidence="2" type="ORF">GCM10008111_09490</name>
</gene>
<dbReference type="Proteomes" id="UP000634667">
    <property type="component" value="Unassembled WGS sequence"/>
</dbReference>
<dbReference type="RefSeq" id="WP_189481047.1">
    <property type="nucleotide sequence ID" value="NZ_BMYR01000003.1"/>
</dbReference>
<dbReference type="SUPFAM" id="SSF51445">
    <property type="entry name" value="(Trans)glycosidases"/>
    <property type="match status" value="1"/>
</dbReference>
<evidence type="ECO:0000313" key="2">
    <source>
        <dbReference type="EMBL" id="GGW55481.1"/>
    </source>
</evidence>
<evidence type="ECO:0000259" key="1">
    <source>
        <dbReference type="SMART" id="SM00642"/>
    </source>
</evidence>
<dbReference type="PANTHER" id="PTHR10357">
    <property type="entry name" value="ALPHA-AMYLASE FAMILY MEMBER"/>
    <property type="match status" value="1"/>
</dbReference>
<dbReference type="SUPFAM" id="SSF51011">
    <property type="entry name" value="Glycosyl hydrolase domain"/>
    <property type="match status" value="1"/>
</dbReference>
<reference evidence="3" key="1">
    <citation type="journal article" date="2019" name="Int. J. Syst. Evol. Microbiol.">
        <title>The Global Catalogue of Microorganisms (GCM) 10K type strain sequencing project: providing services to taxonomists for standard genome sequencing and annotation.</title>
        <authorList>
            <consortium name="The Broad Institute Genomics Platform"/>
            <consortium name="The Broad Institute Genome Sequencing Center for Infectious Disease"/>
            <person name="Wu L."/>
            <person name="Ma J."/>
        </authorList>
    </citation>
    <scope>NUCLEOTIDE SEQUENCE [LARGE SCALE GENOMIC DNA]</scope>
    <source>
        <strain evidence="3">KCTC 23723</strain>
    </source>
</reference>